<reference evidence="7 8" key="1">
    <citation type="submission" date="2019-02" db="EMBL/GenBank/DDBJ databases">
        <title>Deep-cultivation of Planctomycetes and their phenomic and genomic characterization uncovers novel biology.</title>
        <authorList>
            <person name="Wiegand S."/>
            <person name="Jogler M."/>
            <person name="Boedeker C."/>
            <person name="Pinto D."/>
            <person name="Vollmers J."/>
            <person name="Rivas-Marin E."/>
            <person name="Kohn T."/>
            <person name="Peeters S.H."/>
            <person name="Heuer A."/>
            <person name="Rast P."/>
            <person name="Oberbeckmann S."/>
            <person name="Bunk B."/>
            <person name="Jeske O."/>
            <person name="Meyerdierks A."/>
            <person name="Storesund J.E."/>
            <person name="Kallscheuer N."/>
            <person name="Luecker S."/>
            <person name="Lage O.M."/>
            <person name="Pohl T."/>
            <person name="Merkel B.J."/>
            <person name="Hornburger P."/>
            <person name="Mueller R.-W."/>
            <person name="Bruemmer F."/>
            <person name="Labrenz M."/>
            <person name="Spormann A.M."/>
            <person name="Op den Camp H."/>
            <person name="Overmann J."/>
            <person name="Amann R."/>
            <person name="Jetten M.S.M."/>
            <person name="Mascher T."/>
            <person name="Medema M.H."/>
            <person name="Devos D.P."/>
            <person name="Kaster A.-K."/>
            <person name="Ovreas L."/>
            <person name="Rohde M."/>
            <person name="Galperin M.Y."/>
            <person name="Jogler C."/>
        </authorList>
    </citation>
    <scope>NUCLEOTIDE SEQUENCE [LARGE SCALE GENOMIC DNA]</scope>
    <source>
        <strain evidence="7 8">Spa11</strain>
    </source>
</reference>
<dbReference type="GO" id="GO:0032259">
    <property type="term" value="P:methylation"/>
    <property type="evidence" value="ECO:0007669"/>
    <property type="project" value="UniProtKB-KW"/>
</dbReference>
<evidence type="ECO:0000256" key="2">
    <source>
        <dbReference type="ARBA" id="ARBA00022603"/>
    </source>
</evidence>
<dbReference type="GO" id="GO:0008825">
    <property type="term" value="F:cyclopropane-fatty-acyl-phospholipid synthase activity"/>
    <property type="evidence" value="ECO:0007669"/>
    <property type="project" value="UniProtKB-EC"/>
</dbReference>
<evidence type="ECO:0000256" key="4">
    <source>
        <dbReference type="ARBA" id="ARBA00022691"/>
    </source>
</evidence>
<dbReference type="GO" id="GO:0008610">
    <property type="term" value="P:lipid biosynthetic process"/>
    <property type="evidence" value="ECO:0007669"/>
    <property type="project" value="InterPro"/>
</dbReference>
<organism evidence="7 8">
    <name type="scientific">Botrimarina mediterranea</name>
    <dbReference type="NCBI Taxonomy" id="2528022"/>
    <lineage>
        <taxon>Bacteria</taxon>
        <taxon>Pseudomonadati</taxon>
        <taxon>Planctomycetota</taxon>
        <taxon>Planctomycetia</taxon>
        <taxon>Pirellulales</taxon>
        <taxon>Lacipirellulaceae</taxon>
        <taxon>Botrimarina</taxon>
    </lineage>
</organism>
<keyword evidence="3 7" id="KW-0808">Transferase</keyword>
<dbReference type="RefSeq" id="WP_145114506.1">
    <property type="nucleotide sequence ID" value="NZ_CP036349.1"/>
</dbReference>
<dbReference type="InterPro" id="IPR050723">
    <property type="entry name" value="CFA/CMAS"/>
</dbReference>
<evidence type="ECO:0000313" key="7">
    <source>
        <dbReference type="EMBL" id="QDV75323.1"/>
    </source>
</evidence>
<dbReference type="KEGG" id="bmei:Spa11_35380"/>
<sequence>MGDAKRLEAAKRLFGMIGQKLGAEISVRLWDGSVVPLGPNADPNIGLSIRGPGVIGALLRRPSLETVIRQYATGGVDFYGADFIDFADKARVKNSRRRVGKVSKLAVARNLLPFLFARDEPVQDKNGFNGDDAGFDREQSANKDYIQFHYDIGNDFYKLFLDRNMVYTCGYFTDWNNSLEQAQLDKLDMICRKLQLKPGERMLDIGCGWGALICHAAEHYGVYAHGVTLAEEQVEYTQQLIRERGLEGRASIELKDYNDVEGSFDKVSSIGMVEHVGIANMPLYLNKINSLLPDRGIFLNHGITRPAKKSARKFRKLRPEQKALRKYIFPGGELDHIGHSLELMESHGFRVSDVEGWRDHYAQTCRHWCRNLYRNRDEAIRLVGAEKYRLWLAYLGGVSYSLGDGSACIFQTVATKHASKGVSGMPPTRQHLYEPRPAGARAAA</sequence>
<evidence type="ECO:0000256" key="3">
    <source>
        <dbReference type="ARBA" id="ARBA00022679"/>
    </source>
</evidence>
<dbReference type="AlphaFoldDB" id="A0A518KBZ4"/>
<name>A0A518KBZ4_9BACT</name>
<gene>
    <name evidence="7" type="primary">pcaA</name>
    <name evidence="7" type="ORF">Spa11_35380</name>
</gene>
<comment type="similarity">
    <text evidence="1">Belongs to the CFA/CMAS family.</text>
</comment>
<evidence type="ECO:0000256" key="5">
    <source>
        <dbReference type="ARBA" id="ARBA00023098"/>
    </source>
</evidence>
<dbReference type="CDD" id="cd02440">
    <property type="entry name" value="AdoMet_MTases"/>
    <property type="match status" value="1"/>
</dbReference>
<dbReference type="InterPro" id="IPR029063">
    <property type="entry name" value="SAM-dependent_MTases_sf"/>
</dbReference>
<dbReference type="InterPro" id="IPR003333">
    <property type="entry name" value="CMAS"/>
</dbReference>
<dbReference type="EC" id="2.1.1.79" evidence="7"/>
<feature type="region of interest" description="Disordered" evidence="6">
    <location>
        <begin position="420"/>
        <end position="444"/>
    </location>
</feature>
<dbReference type="PANTHER" id="PTHR43667">
    <property type="entry name" value="CYCLOPROPANE-FATTY-ACYL-PHOSPHOLIPID SYNTHASE"/>
    <property type="match status" value="1"/>
</dbReference>
<evidence type="ECO:0000256" key="6">
    <source>
        <dbReference type="SAM" id="MobiDB-lite"/>
    </source>
</evidence>
<dbReference type="EMBL" id="CP036349">
    <property type="protein sequence ID" value="QDV75323.1"/>
    <property type="molecule type" value="Genomic_DNA"/>
</dbReference>
<evidence type="ECO:0000313" key="8">
    <source>
        <dbReference type="Proteomes" id="UP000316426"/>
    </source>
</evidence>
<dbReference type="PANTHER" id="PTHR43667:SF1">
    <property type="entry name" value="CYCLOPROPANE-FATTY-ACYL-PHOSPHOLIPID SYNTHASE"/>
    <property type="match status" value="1"/>
</dbReference>
<evidence type="ECO:0000256" key="1">
    <source>
        <dbReference type="ARBA" id="ARBA00010815"/>
    </source>
</evidence>
<dbReference type="Proteomes" id="UP000316426">
    <property type="component" value="Chromosome"/>
</dbReference>
<keyword evidence="4" id="KW-0949">S-adenosyl-L-methionine</keyword>
<keyword evidence="5" id="KW-0443">Lipid metabolism</keyword>
<keyword evidence="2 7" id="KW-0489">Methyltransferase</keyword>
<dbReference type="Gene3D" id="3.40.50.150">
    <property type="entry name" value="Vaccinia Virus protein VP39"/>
    <property type="match status" value="1"/>
</dbReference>
<dbReference type="SUPFAM" id="SSF53335">
    <property type="entry name" value="S-adenosyl-L-methionine-dependent methyltransferases"/>
    <property type="match status" value="1"/>
</dbReference>
<protein>
    <submittedName>
        <fullName evidence="7">Cyclopropane mycolic acid synthase 3</fullName>
        <ecNumber evidence="7">2.1.1.79</ecNumber>
    </submittedName>
</protein>
<proteinExistence type="inferred from homology"/>
<dbReference type="Pfam" id="PF02353">
    <property type="entry name" value="CMAS"/>
    <property type="match status" value="1"/>
</dbReference>
<keyword evidence="8" id="KW-1185">Reference proteome</keyword>
<accession>A0A518KBZ4</accession>
<dbReference type="PIRSF" id="PIRSF003085">
    <property type="entry name" value="CMAS"/>
    <property type="match status" value="1"/>
</dbReference>